<dbReference type="EMBL" id="ABCJ01000001">
    <property type="protein sequence ID" value="EDM24229.1"/>
    <property type="molecule type" value="Genomic_DNA"/>
</dbReference>
<evidence type="ECO:0000313" key="8">
    <source>
        <dbReference type="EMBL" id="EDM24229.1"/>
    </source>
</evidence>
<dbReference type="InterPro" id="IPR051791">
    <property type="entry name" value="Pra-immunoreactive"/>
</dbReference>
<keyword evidence="3 6" id="KW-0812">Transmembrane</keyword>
<comment type="subcellular location">
    <subcellularLocation>
        <location evidence="1">Cell membrane</location>
        <topology evidence="1">Multi-pass membrane protein</topology>
    </subcellularLocation>
</comment>
<evidence type="ECO:0000256" key="5">
    <source>
        <dbReference type="ARBA" id="ARBA00023136"/>
    </source>
</evidence>
<keyword evidence="5 6" id="KW-0472">Membrane</keyword>
<evidence type="ECO:0000256" key="3">
    <source>
        <dbReference type="ARBA" id="ARBA00022692"/>
    </source>
</evidence>
<keyword evidence="2" id="KW-1003">Cell membrane</keyword>
<proteinExistence type="predicted"/>
<evidence type="ECO:0000256" key="4">
    <source>
        <dbReference type="ARBA" id="ARBA00022989"/>
    </source>
</evidence>
<feature type="domain" description="RDD" evidence="7">
    <location>
        <begin position="25"/>
        <end position="150"/>
    </location>
</feature>
<organism evidence="8 9">
    <name type="scientific">Caminibacter mediatlanticus TB-2</name>
    <dbReference type="NCBI Taxonomy" id="391592"/>
    <lineage>
        <taxon>Bacteria</taxon>
        <taxon>Pseudomonadati</taxon>
        <taxon>Campylobacterota</taxon>
        <taxon>Epsilonproteobacteria</taxon>
        <taxon>Nautiliales</taxon>
        <taxon>Nautiliaceae</taxon>
        <taxon>Caminibacter</taxon>
    </lineage>
</organism>
<feature type="transmembrane region" description="Helical" evidence="6">
    <location>
        <begin position="70"/>
        <end position="89"/>
    </location>
</feature>
<evidence type="ECO:0000313" key="9">
    <source>
        <dbReference type="Proteomes" id="UP000003288"/>
    </source>
</evidence>
<comment type="caution">
    <text evidence="8">The sequence shown here is derived from an EMBL/GenBank/DDBJ whole genome shotgun (WGS) entry which is preliminary data.</text>
</comment>
<gene>
    <name evidence="8" type="ORF">CMTB2_01898</name>
</gene>
<name>A0AAI9F2W3_9BACT</name>
<dbReference type="Pfam" id="PF06271">
    <property type="entry name" value="RDD"/>
    <property type="match status" value="1"/>
</dbReference>
<dbReference type="AlphaFoldDB" id="A0AAI9F2W3"/>
<protein>
    <submittedName>
        <fullName evidence="8">RDD protein</fullName>
    </submittedName>
</protein>
<feature type="transmembrane region" description="Helical" evidence="6">
    <location>
        <begin position="31"/>
        <end position="50"/>
    </location>
</feature>
<keyword evidence="4 6" id="KW-1133">Transmembrane helix</keyword>
<dbReference type="PANTHER" id="PTHR36115">
    <property type="entry name" value="PROLINE-RICH ANTIGEN HOMOLOG-RELATED"/>
    <property type="match status" value="1"/>
</dbReference>
<dbReference type="GO" id="GO:0005886">
    <property type="term" value="C:plasma membrane"/>
    <property type="evidence" value="ECO:0007669"/>
    <property type="project" value="UniProtKB-SubCell"/>
</dbReference>
<evidence type="ECO:0000256" key="1">
    <source>
        <dbReference type="ARBA" id="ARBA00004651"/>
    </source>
</evidence>
<sequence>MKMENGKLSTDNIIEKLNREELKIASIYKRAISMTIDDFLVSFLIIIAFYDSFINAKTYEEIMILTDKLFIFIFIAYSLYHWIFVALYGKTIGKMIMKIKVIDVESFDKPTHFRALIRSIVRNFDEMFFYLGMLYAIIDPLNRAIHDIAGRVVVVEDN</sequence>
<reference evidence="8 9" key="1">
    <citation type="journal article" date="2011" name="Stand. Genomic Sci.">
        <title>Draft genome sequence of Caminibacter mediatlanticus strain TB-2, an epsilonproteobacterium isolated from a deep-sea hydrothermal vent.</title>
        <authorList>
            <person name="Giovannelli D."/>
            <person name="Ferriera S."/>
            <person name="Johnson J."/>
            <person name="Kravitz S."/>
            <person name="Perez-Rodriguez I."/>
            <person name="Ricci J."/>
            <person name="O'Brien C."/>
            <person name="Voordeckers J.W."/>
            <person name="Bini E."/>
            <person name="Vetriani C."/>
        </authorList>
    </citation>
    <scope>NUCLEOTIDE SEQUENCE [LARGE SCALE GENOMIC DNA]</scope>
    <source>
        <strain evidence="8 9">TB-2</strain>
    </source>
</reference>
<dbReference type="Proteomes" id="UP000003288">
    <property type="component" value="Unassembled WGS sequence"/>
</dbReference>
<dbReference type="InterPro" id="IPR010432">
    <property type="entry name" value="RDD"/>
</dbReference>
<evidence type="ECO:0000256" key="2">
    <source>
        <dbReference type="ARBA" id="ARBA00022475"/>
    </source>
</evidence>
<evidence type="ECO:0000256" key="6">
    <source>
        <dbReference type="SAM" id="Phobius"/>
    </source>
</evidence>
<accession>A0AAI9F2W3</accession>
<evidence type="ECO:0000259" key="7">
    <source>
        <dbReference type="Pfam" id="PF06271"/>
    </source>
</evidence>